<name>A0AAF0DAC4_9EURO</name>
<feature type="region of interest" description="Disordered" evidence="1">
    <location>
        <begin position="372"/>
        <end position="452"/>
    </location>
</feature>
<proteinExistence type="predicted"/>
<dbReference type="GO" id="GO:0006198">
    <property type="term" value="P:cAMP catabolic process"/>
    <property type="evidence" value="ECO:0007669"/>
    <property type="project" value="InterPro"/>
</dbReference>
<dbReference type="InterPro" id="IPR000396">
    <property type="entry name" value="Pdiesterase2"/>
</dbReference>
<dbReference type="EC" id="3.1.4.17" evidence="2"/>
<dbReference type="Proteomes" id="UP001219355">
    <property type="component" value="Chromosome 1"/>
</dbReference>
<dbReference type="GO" id="GO:0047555">
    <property type="term" value="F:3',5'-cyclic-GMP phosphodiesterase activity"/>
    <property type="evidence" value="ECO:0007669"/>
    <property type="project" value="TreeGrafter"/>
</dbReference>
<organism evidence="2 3">
    <name type="scientific">Emydomyces testavorans</name>
    <dbReference type="NCBI Taxonomy" id="2070801"/>
    <lineage>
        <taxon>Eukaryota</taxon>
        <taxon>Fungi</taxon>
        <taxon>Dikarya</taxon>
        <taxon>Ascomycota</taxon>
        <taxon>Pezizomycotina</taxon>
        <taxon>Eurotiomycetes</taxon>
        <taxon>Eurotiomycetidae</taxon>
        <taxon>Onygenales</taxon>
        <taxon>Nannizziopsiaceae</taxon>
        <taxon>Emydomyces</taxon>
    </lineage>
</organism>
<dbReference type="CDD" id="cd07735">
    <property type="entry name" value="class_II_PDE_MBL-fold"/>
    <property type="match status" value="1"/>
</dbReference>
<dbReference type="PANTHER" id="PTHR28283:SF1">
    <property type="entry name" value="3',5'-CYCLIC-NUCLEOTIDE PHOSPHODIESTERASE 1"/>
    <property type="match status" value="1"/>
</dbReference>
<dbReference type="GO" id="GO:1902660">
    <property type="term" value="P:negative regulation of glucose mediated signaling pathway"/>
    <property type="evidence" value="ECO:0007669"/>
    <property type="project" value="TreeGrafter"/>
</dbReference>
<sequence length="522" mass="56336">MPRRDTGRGKAAEQPSGQIDGAFQVIILGSSGGPCEDNVTGLLVRSTATNWSKNSVVALDAGVLMSGIGRILERYTTVERDPKSKTERLKVSEGPFVGLDLPNLTPRANAAYIFRELISAVLITHPHLDHVAGLAMNTPAIEFQSGPKTVTALPSVIAALKNHVFNDITWPNLSDEDGGAGMITYQRLVDGGNMRLGRGDGKGYVKVCEGLATKCMAISHGVSKQRYNPETGQHHRAESAVFTTTESVLLPSRRVSIDASEIRTFSPAHPGGNGGKDPTLATVESSAFFMRDESTGAEIIIFGDMEPDSISLEPRNAGVWDAAAPKIASGTLRAIFIECSYPDSVEDGSLYGHLCPRHLIQELSLLASKVISSQKPHQRLSESRKRKRRASFSGLPETPEQPLSPKSLRPKQESSRAGPEARLTPGRSKPESSGSPRSAKTSMQSGSSVLESGEMDVERIGSASPRYPPLQGLRIYIIHVKESLMDGVCPREQILEELRERAEEAWLGCEFFAPVSGEAAFI</sequence>
<dbReference type="Pfam" id="PF02112">
    <property type="entry name" value="PDEase_II"/>
    <property type="match status" value="1"/>
</dbReference>
<gene>
    <name evidence="2" type="primary">PDE1</name>
    <name evidence="2" type="ORF">PRK78_000252</name>
</gene>
<evidence type="ECO:0000256" key="1">
    <source>
        <dbReference type="SAM" id="MobiDB-lite"/>
    </source>
</evidence>
<keyword evidence="2" id="KW-0378">Hydrolase</keyword>
<dbReference type="PANTHER" id="PTHR28283">
    <property type="entry name" value="3',5'-CYCLIC-NUCLEOTIDE PHOSPHODIESTERASE 1"/>
    <property type="match status" value="1"/>
</dbReference>
<dbReference type="GO" id="GO:0004115">
    <property type="term" value="F:3',5'-cyclic-AMP phosphodiesterase activity"/>
    <property type="evidence" value="ECO:0007669"/>
    <property type="project" value="InterPro"/>
</dbReference>
<dbReference type="PRINTS" id="PR00388">
    <property type="entry name" value="PDIESTERASE2"/>
</dbReference>
<dbReference type="Gene3D" id="3.60.15.10">
    <property type="entry name" value="Ribonuclease Z/Hydroxyacylglutathione hydrolase-like"/>
    <property type="match status" value="1"/>
</dbReference>
<feature type="compositionally biased region" description="Polar residues" evidence="1">
    <location>
        <begin position="431"/>
        <end position="450"/>
    </location>
</feature>
<protein>
    <submittedName>
        <fullName evidence="2">3',5'-cyclic-nucleotide phosphodiesterase pde1</fullName>
        <ecNumber evidence="2">3.1.4.17</ecNumber>
    </submittedName>
</protein>
<dbReference type="SUPFAM" id="SSF56281">
    <property type="entry name" value="Metallo-hydrolase/oxidoreductase"/>
    <property type="match status" value="1"/>
</dbReference>
<reference evidence="2" key="1">
    <citation type="submission" date="2023-03" db="EMBL/GenBank/DDBJ databases">
        <title>Emydomyces testavorans Genome Sequence.</title>
        <authorList>
            <person name="Hoyer L."/>
        </authorList>
    </citation>
    <scope>NUCLEOTIDE SEQUENCE</scope>
    <source>
        <strain evidence="2">16-2883</strain>
    </source>
</reference>
<dbReference type="AlphaFoldDB" id="A0AAF0DAC4"/>
<dbReference type="InterPro" id="IPR036866">
    <property type="entry name" value="RibonucZ/Hydroxyglut_hydro"/>
</dbReference>
<evidence type="ECO:0000313" key="3">
    <source>
        <dbReference type="Proteomes" id="UP001219355"/>
    </source>
</evidence>
<accession>A0AAF0DAC4</accession>
<dbReference type="EMBL" id="CP120627">
    <property type="protein sequence ID" value="WEW54827.1"/>
    <property type="molecule type" value="Genomic_DNA"/>
</dbReference>
<evidence type="ECO:0000313" key="2">
    <source>
        <dbReference type="EMBL" id="WEW54827.1"/>
    </source>
</evidence>
<keyword evidence="3" id="KW-1185">Reference proteome</keyword>